<keyword evidence="3" id="KW-1185">Reference proteome</keyword>
<evidence type="ECO:0000313" key="2">
    <source>
        <dbReference type="EMBL" id="ASC71202.1"/>
    </source>
</evidence>
<gene>
    <name evidence="2" type="ORF">XM38_021540</name>
</gene>
<sequence>MGGIELCESTLKVFVVFVGWALPFLGCNMFITHLLNAHLFEELVGKPNASTVAENSDDEFAHLTYYAQIFPFR</sequence>
<dbReference type="EMBL" id="CP021983">
    <property type="protein sequence ID" value="ASC71202.1"/>
    <property type="molecule type" value="Genomic_DNA"/>
</dbReference>
<organism evidence="2 3">
    <name type="scientific">Halomicronema hongdechloris C2206</name>
    <dbReference type="NCBI Taxonomy" id="1641165"/>
    <lineage>
        <taxon>Bacteria</taxon>
        <taxon>Bacillati</taxon>
        <taxon>Cyanobacteriota</taxon>
        <taxon>Cyanophyceae</taxon>
        <taxon>Nodosilineales</taxon>
        <taxon>Nodosilineaceae</taxon>
        <taxon>Halomicronema</taxon>
    </lineage>
</organism>
<dbReference type="KEGG" id="hhg:XM38_021540"/>
<evidence type="ECO:0000313" key="3">
    <source>
        <dbReference type="Proteomes" id="UP000191901"/>
    </source>
</evidence>
<name>A0A1Z3HLK5_9CYAN</name>
<accession>A0A1Z3HLK5</accession>
<evidence type="ECO:0000256" key="1">
    <source>
        <dbReference type="SAM" id="Phobius"/>
    </source>
</evidence>
<proteinExistence type="predicted"/>
<feature type="transmembrane region" description="Helical" evidence="1">
    <location>
        <begin position="12"/>
        <end position="31"/>
    </location>
</feature>
<reference evidence="2 3" key="1">
    <citation type="journal article" date="2016" name="Biochim. Biophys. Acta">
        <title>Characterization of red-shifted phycobilisomes isolated from the chlorophyll f-containing cyanobacterium Halomicronema hongdechloris.</title>
        <authorList>
            <person name="Li Y."/>
            <person name="Lin Y."/>
            <person name="Garvey C.J."/>
            <person name="Birch D."/>
            <person name="Corkery R.W."/>
            <person name="Loughlin P.C."/>
            <person name="Scheer H."/>
            <person name="Willows R.D."/>
            <person name="Chen M."/>
        </authorList>
    </citation>
    <scope>NUCLEOTIDE SEQUENCE [LARGE SCALE GENOMIC DNA]</scope>
    <source>
        <strain evidence="2 3">C2206</strain>
    </source>
</reference>
<keyword evidence="1" id="KW-1133">Transmembrane helix</keyword>
<keyword evidence="1" id="KW-0812">Transmembrane</keyword>
<keyword evidence="1" id="KW-0472">Membrane</keyword>
<protein>
    <submittedName>
        <fullName evidence="2">Uncharacterized protein</fullName>
    </submittedName>
</protein>
<dbReference type="Proteomes" id="UP000191901">
    <property type="component" value="Chromosome"/>
</dbReference>
<dbReference type="AlphaFoldDB" id="A0A1Z3HLK5"/>